<feature type="domain" description="Secretion system C-terminal sorting" evidence="2">
    <location>
        <begin position="562"/>
        <end position="623"/>
    </location>
</feature>
<name>A0ABP8CNA5_9FLAO</name>
<evidence type="ECO:0000313" key="4">
    <source>
        <dbReference type="Proteomes" id="UP001501682"/>
    </source>
</evidence>
<protein>
    <submittedName>
        <fullName evidence="3">T9SS sorting signal type C domain-containing protein</fullName>
    </submittedName>
</protein>
<sequence length="626" mass="69571">MFYNRLLINFQIRTITVFVFILGATFSSFAQLSVRNDNFITVNDEIIFVNNAITLGESESKFYLRKEGQLIQGNEVSSNTGIGELSVYQTGNASNYTYNYWCSPVGNNSNLFGNESARVNLIDEATHIITVQDPEGLTSSTDAGFTSNFNGFSSPSLTISNRWLYTFNTSNDYADWNYVGASSPILPGLGFTMKGVLGTSNQLYDFRGKANNGTISNIITADEFTLIGNPYPSAVDALRFIHDPQNTNLNNGPSPQPTTTGALYFWEQSDEGSHTLADYVGGYASYTISSTGVESFVNAMFSAYDGAGNPIPLAPSADGNTGSKISKRYIPIGQGFMIEGASGILPGSLVHMKNAHRVYEKISDGNSVFFRSADAQTSSEDMDSDEPLYNEYGLNNVPQDHKRFRLNVTFNDQYTRQLLHNFHDSATPGFDYGLEAKSSSDAPSDAYWVLETVPYTIQAHAYALDLSLPVVVKSSQQQQLKFSIFDVQNFEEGQPIYLHDLENNMYVDLTQQDYDLNISAGNFDSRFRIVFENENTLIAQTHIKNQFDIIANNQESQILLLNPNMKDLKSFQVYDINGRLVLSHSISSIQDQYSFPSKSLNDGVYLASIQLLNNESFTKKLIVTHK</sequence>
<dbReference type="InterPro" id="IPR026444">
    <property type="entry name" value="Secre_tail"/>
</dbReference>
<keyword evidence="4" id="KW-1185">Reference proteome</keyword>
<dbReference type="Pfam" id="PF18962">
    <property type="entry name" value="Por_Secre_tail"/>
    <property type="match status" value="1"/>
</dbReference>
<evidence type="ECO:0000259" key="2">
    <source>
        <dbReference type="Pfam" id="PF18962"/>
    </source>
</evidence>
<comment type="caution">
    <text evidence="3">The sequence shown here is derived from an EMBL/GenBank/DDBJ whole genome shotgun (WGS) entry which is preliminary data.</text>
</comment>
<dbReference type="NCBIfam" id="TIGR04183">
    <property type="entry name" value="Por_Secre_tail"/>
    <property type="match status" value="1"/>
</dbReference>
<dbReference type="Proteomes" id="UP001501682">
    <property type="component" value="Unassembled WGS sequence"/>
</dbReference>
<gene>
    <name evidence="3" type="ORF">GCM10022292_07550</name>
</gene>
<accession>A0ABP8CNA5</accession>
<evidence type="ECO:0000313" key="3">
    <source>
        <dbReference type="EMBL" id="GAA4241378.1"/>
    </source>
</evidence>
<keyword evidence="1" id="KW-0732">Signal</keyword>
<evidence type="ECO:0000256" key="1">
    <source>
        <dbReference type="ARBA" id="ARBA00022729"/>
    </source>
</evidence>
<organism evidence="3 4">
    <name type="scientific">Winogradskyella damuponensis</name>
    <dbReference type="NCBI Taxonomy" id="943939"/>
    <lineage>
        <taxon>Bacteria</taxon>
        <taxon>Pseudomonadati</taxon>
        <taxon>Bacteroidota</taxon>
        <taxon>Flavobacteriia</taxon>
        <taxon>Flavobacteriales</taxon>
        <taxon>Flavobacteriaceae</taxon>
        <taxon>Winogradskyella</taxon>
    </lineage>
</organism>
<reference evidence="4" key="1">
    <citation type="journal article" date="2019" name="Int. J. Syst. Evol. Microbiol.">
        <title>The Global Catalogue of Microorganisms (GCM) 10K type strain sequencing project: providing services to taxonomists for standard genome sequencing and annotation.</title>
        <authorList>
            <consortium name="The Broad Institute Genomics Platform"/>
            <consortium name="The Broad Institute Genome Sequencing Center for Infectious Disease"/>
            <person name="Wu L."/>
            <person name="Ma J."/>
        </authorList>
    </citation>
    <scope>NUCLEOTIDE SEQUENCE [LARGE SCALE GENOMIC DNA]</scope>
    <source>
        <strain evidence="4">JCM 17633</strain>
    </source>
</reference>
<proteinExistence type="predicted"/>
<dbReference type="EMBL" id="BAABCB010000006">
    <property type="protein sequence ID" value="GAA4241378.1"/>
    <property type="molecule type" value="Genomic_DNA"/>
</dbReference>